<protein>
    <submittedName>
        <fullName evidence="2">Uncharacterized protein</fullName>
    </submittedName>
</protein>
<organism evidence="2 3">
    <name type="scientific">Streptomyces brevispora</name>
    <dbReference type="NCBI Taxonomy" id="887462"/>
    <lineage>
        <taxon>Bacteria</taxon>
        <taxon>Bacillati</taxon>
        <taxon>Actinomycetota</taxon>
        <taxon>Actinomycetes</taxon>
        <taxon>Kitasatosporales</taxon>
        <taxon>Streptomycetaceae</taxon>
        <taxon>Streptomyces</taxon>
    </lineage>
</organism>
<accession>A0ABZ1G342</accession>
<feature type="region of interest" description="Disordered" evidence="1">
    <location>
        <begin position="1"/>
        <end position="20"/>
    </location>
</feature>
<dbReference type="EMBL" id="CP109114">
    <property type="protein sequence ID" value="WSC14222.1"/>
    <property type="molecule type" value="Genomic_DNA"/>
</dbReference>
<gene>
    <name evidence="2" type="ORF">OIE64_16130</name>
</gene>
<keyword evidence="3" id="KW-1185">Reference proteome</keyword>
<proteinExistence type="predicted"/>
<dbReference type="Proteomes" id="UP001330827">
    <property type="component" value="Chromosome"/>
</dbReference>
<evidence type="ECO:0000256" key="1">
    <source>
        <dbReference type="SAM" id="MobiDB-lite"/>
    </source>
</evidence>
<dbReference type="RefSeq" id="WP_326592648.1">
    <property type="nucleotide sequence ID" value="NZ_CP109114.1"/>
</dbReference>
<reference evidence="2 3" key="1">
    <citation type="submission" date="2022-10" db="EMBL/GenBank/DDBJ databases">
        <title>The complete genomes of actinobacterial strains from the NBC collection.</title>
        <authorList>
            <person name="Joergensen T.S."/>
            <person name="Alvarez Arevalo M."/>
            <person name="Sterndorff E.B."/>
            <person name="Faurdal D."/>
            <person name="Vuksanovic O."/>
            <person name="Mourched A.-S."/>
            <person name="Charusanti P."/>
            <person name="Shaw S."/>
            <person name="Blin K."/>
            <person name="Weber T."/>
        </authorList>
    </citation>
    <scope>NUCLEOTIDE SEQUENCE [LARGE SCALE GENOMIC DNA]</scope>
    <source>
        <strain evidence="2 3">NBC 01769</strain>
    </source>
</reference>
<evidence type="ECO:0000313" key="2">
    <source>
        <dbReference type="EMBL" id="WSC14222.1"/>
    </source>
</evidence>
<name>A0ABZ1G342_9ACTN</name>
<sequence>MTSRAVGGDPRAGGGGSRAACSLRGGVLEAGGQGERFAAHRVTGFGGRMRYLGLALAARARSG</sequence>
<evidence type="ECO:0000313" key="3">
    <source>
        <dbReference type="Proteomes" id="UP001330827"/>
    </source>
</evidence>